<protein>
    <submittedName>
        <fullName evidence="2">Uncharacterized protein</fullName>
    </submittedName>
</protein>
<evidence type="ECO:0000256" key="1">
    <source>
        <dbReference type="SAM" id="MobiDB-lite"/>
    </source>
</evidence>
<reference evidence="2" key="1">
    <citation type="submission" date="2020-08" db="EMBL/GenBank/DDBJ databases">
        <title>Multicomponent nature underlies the extraordinary mechanical properties of spider dragline silk.</title>
        <authorList>
            <person name="Kono N."/>
            <person name="Nakamura H."/>
            <person name="Mori M."/>
            <person name="Yoshida Y."/>
            <person name="Ohtoshi R."/>
            <person name="Malay A.D."/>
            <person name="Moran D.A.P."/>
            <person name="Tomita M."/>
            <person name="Numata K."/>
            <person name="Arakawa K."/>
        </authorList>
    </citation>
    <scope>NUCLEOTIDE SEQUENCE</scope>
</reference>
<evidence type="ECO:0000313" key="3">
    <source>
        <dbReference type="Proteomes" id="UP000886998"/>
    </source>
</evidence>
<dbReference type="Proteomes" id="UP000886998">
    <property type="component" value="Unassembled WGS sequence"/>
</dbReference>
<proteinExistence type="predicted"/>
<keyword evidence="3" id="KW-1185">Reference proteome</keyword>
<dbReference type="AlphaFoldDB" id="A0A8X6XJ13"/>
<sequence>MLEKVCCILDIDGFDIRVYDEFCCTYTTEFMVRELGYVRIDPNYDYLAKSYRFDLSQKMKLVKKTPEVWRTLYFQSKHVIGLPITPGGSEHDCIPYKCLEEVLQDIYYYCKRPGANIVAYKGGDKEKNLLERLEIPSVDLQCFGCPSFKDLIKFGRVFSTLRDCGHHTELKKGKLMHCPKAEVIAYRDWYKMNYERYSSSALSEACQSTASSSHASSSALSYSGHCTSSDSD</sequence>
<dbReference type="OrthoDB" id="10070846at2759"/>
<organism evidence="2 3">
    <name type="scientific">Trichonephila inaurata madagascariensis</name>
    <dbReference type="NCBI Taxonomy" id="2747483"/>
    <lineage>
        <taxon>Eukaryota</taxon>
        <taxon>Metazoa</taxon>
        <taxon>Ecdysozoa</taxon>
        <taxon>Arthropoda</taxon>
        <taxon>Chelicerata</taxon>
        <taxon>Arachnida</taxon>
        <taxon>Araneae</taxon>
        <taxon>Araneomorphae</taxon>
        <taxon>Entelegynae</taxon>
        <taxon>Araneoidea</taxon>
        <taxon>Nephilidae</taxon>
        <taxon>Trichonephila</taxon>
        <taxon>Trichonephila inaurata</taxon>
    </lineage>
</organism>
<dbReference type="EMBL" id="BMAV01009662">
    <property type="protein sequence ID" value="GFY54081.1"/>
    <property type="molecule type" value="Genomic_DNA"/>
</dbReference>
<feature type="region of interest" description="Disordered" evidence="1">
    <location>
        <begin position="212"/>
        <end position="232"/>
    </location>
</feature>
<comment type="caution">
    <text evidence="2">The sequence shown here is derived from an EMBL/GenBank/DDBJ whole genome shotgun (WGS) entry which is preliminary data.</text>
</comment>
<gene>
    <name evidence="2" type="primary">AVEN_180873_1</name>
    <name evidence="2" type="ORF">TNIN_321361</name>
</gene>
<feature type="compositionally biased region" description="Low complexity" evidence="1">
    <location>
        <begin position="212"/>
        <end position="223"/>
    </location>
</feature>
<evidence type="ECO:0000313" key="2">
    <source>
        <dbReference type="EMBL" id="GFY54081.1"/>
    </source>
</evidence>
<accession>A0A8X6XJ13</accession>
<name>A0A8X6XJ13_9ARAC</name>